<dbReference type="Gene3D" id="3.30.70.270">
    <property type="match status" value="1"/>
</dbReference>
<dbReference type="CDD" id="cd01644">
    <property type="entry name" value="RT_pepA17"/>
    <property type="match status" value="1"/>
</dbReference>
<dbReference type="InterPro" id="IPR001584">
    <property type="entry name" value="Integrase_cat-core"/>
</dbReference>
<dbReference type="InterPro" id="IPR036397">
    <property type="entry name" value="RNaseH_sf"/>
</dbReference>
<evidence type="ECO:0000259" key="3">
    <source>
        <dbReference type="PROSITE" id="PS50994"/>
    </source>
</evidence>
<feature type="coiled-coil region" evidence="1">
    <location>
        <begin position="70"/>
        <end position="108"/>
    </location>
</feature>
<reference evidence="4 5" key="1">
    <citation type="submission" date="2024-06" db="EMBL/GenBank/DDBJ databases">
        <title>A chromosome-level genome assembly of beet webworm, Loxostege sticticalis.</title>
        <authorList>
            <person name="Zhang Y."/>
        </authorList>
    </citation>
    <scope>NUCLEOTIDE SEQUENCE [LARGE SCALE GENOMIC DNA]</scope>
    <source>
        <strain evidence="4">AQ026</strain>
        <tissue evidence="4">Whole body</tissue>
    </source>
</reference>
<dbReference type="InterPro" id="IPR040676">
    <property type="entry name" value="DUF5641"/>
</dbReference>
<feature type="compositionally biased region" description="Polar residues" evidence="2">
    <location>
        <begin position="1167"/>
        <end position="1178"/>
    </location>
</feature>
<dbReference type="InterPro" id="IPR008042">
    <property type="entry name" value="Retrotrans_Pao"/>
</dbReference>
<feature type="compositionally biased region" description="Polar residues" evidence="2">
    <location>
        <begin position="24"/>
        <end position="46"/>
    </location>
</feature>
<keyword evidence="5" id="KW-1185">Reference proteome</keyword>
<dbReference type="Pfam" id="PF05380">
    <property type="entry name" value="Peptidase_A17"/>
    <property type="match status" value="2"/>
</dbReference>
<dbReference type="SUPFAM" id="SSF53098">
    <property type="entry name" value="Ribonuclease H-like"/>
    <property type="match status" value="1"/>
</dbReference>
<feature type="domain" description="Integrase catalytic" evidence="3">
    <location>
        <begin position="1558"/>
        <end position="1744"/>
    </location>
</feature>
<keyword evidence="1" id="KW-0175">Coiled coil</keyword>
<dbReference type="Pfam" id="PF03564">
    <property type="entry name" value="DUF1759"/>
    <property type="match status" value="1"/>
</dbReference>
<dbReference type="InterPro" id="IPR043128">
    <property type="entry name" value="Rev_trsase/Diguanyl_cyclase"/>
</dbReference>
<protein>
    <recommendedName>
        <fullName evidence="3">Integrase catalytic domain-containing protein</fullName>
    </recommendedName>
</protein>
<dbReference type="Gene3D" id="3.30.420.10">
    <property type="entry name" value="Ribonuclease H-like superfamily/Ribonuclease H"/>
    <property type="match status" value="1"/>
</dbReference>
<organism evidence="4 5">
    <name type="scientific">Loxostege sticticalis</name>
    <name type="common">Beet webworm moth</name>
    <dbReference type="NCBI Taxonomy" id="481309"/>
    <lineage>
        <taxon>Eukaryota</taxon>
        <taxon>Metazoa</taxon>
        <taxon>Ecdysozoa</taxon>
        <taxon>Arthropoda</taxon>
        <taxon>Hexapoda</taxon>
        <taxon>Insecta</taxon>
        <taxon>Pterygota</taxon>
        <taxon>Neoptera</taxon>
        <taxon>Endopterygota</taxon>
        <taxon>Lepidoptera</taxon>
        <taxon>Glossata</taxon>
        <taxon>Ditrysia</taxon>
        <taxon>Pyraloidea</taxon>
        <taxon>Crambidae</taxon>
        <taxon>Pyraustinae</taxon>
        <taxon>Loxostege</taxon>
    </lineage>
</organism>
<evidence type="ECO:0000256" key="2">
    <source>
        <dbReference type="SAM" id="MobiDB-lite"/>
    </source>
</evidence>
<evidence type="ECO:0000313" key="4">
    <source>
        <dbReference type="EMBL" id="KAL0871134.1"/>
    </source>
</evidence>
<evidence type="ECO:0000256" key="1">
    <source>
        <dbReference type="SAM" id="Coils"/>
    </source>
</evidence>
<feature type="region of interest" description="Disordered" evidence="2">
    <location>
        <begin position="1"/>
        <end position="46"/>
    </location>
</feature>
<dbReference type="Pfam" id="PF17921">
    <property type="entry name" value="Integrase_H2C2"/>
    <property type="match status" value="1"/>
</dbReference>
<dbReference type="Gene3D" id="3.10.10.10">
    <property type="entry name" value="HIV Type 1 Reverse Transcriptase, subunit A, domain 1"/>
    <property type="match status" value="1"/>
</dbReference>
<comment type="caution">
    <text evidence="4">The sequence shown here is derived from an EMBL/GenBank/DDBJ whole genome shotgun (WGS) entry which is preliminary data.</text>
</comment>
<dbReference type="PANTHER" id="PTHR47331">
    <property type="entry name" value="PHD-TYPE DOMAIN-CONTAINING PROTEIN"/>
    <property type="match status" value="1"/>
</dbReference>
<evidence type="ECO:0000313" key="5">
    <source>
        <dbReference type="Proteomes" id="UP001549920"/>
    </source>
</evidence>
<proteinExistence type="predicted"/>
<gene>
    <name evidence="4" type="ORF">ABMA27_004917</name>
</gene>
<dbReference type="InterPro" id="IPR005312">
    <property type="entry name" value="DUF1759"/>
</dbReference>
<dbReference type="InterPro" id="IPR043502">
    <property type="entry name" value="DNA/RNA_pol_sf"/>
</dbReference>
<dbReference type="InterPro" id="IPR041588">
    <property type="entry name" value="Integrase_H2C2"/>
</dbReference>
<feature type="region of interest" description="Disordered" evidence="2">
    <location>
        <begin position="131"/>
        <end position="159"/>
    </location>
</feature>
<dbReference type="Proteomes" id="UP001549920">
    <property type="component" value="Unassembled WGS sequence"/>
</dbReference>
<dbReference type="InterPro" id="IPR012337">
    <property type="entry name" value="RNaseH-like_sf"/>
</dbReference>
<dbReference type="Pfam" id="PF18701">
    <property type="entry name" value="DUF5641"/>
    <property type="match status" value="1"/>
</dbReference>
<dbReference type="PROSITE" id="PS50994">
    <property type="entry name" value="INTEGRASE"/>
    <property type="match status" value="1"/>
</dbReference>
<dbReference type="EMBL" id="JBEUOH010000017">
    <property type="protein sequence ID" value="KAL0871134.1"/>
    <property type="molecule type" value="Genomic_DNA"/>
</dbReference>
<dbReference type="SUPFAM" id="SSF56672">
    <property type="entry name" value="DNA/RNA polymerases"/>
    <property type="match status" value="1"/>
</dbReference>
<accession>A0ABR3HL54</accession>
<sequence length="1859" mass="211059">MFFTPPKMVNTRSMTRRELDQNDDQSQPQENVQVQVTDSSGNTIGNNMMSARAETERMSKTSSLMARKKRLELETAKRKAEIEMRKARIEMELLDKQLEADVAELEDEECTASHFNVHTSHFVEQWLEESSQTLEKTQPAHDKGKPPGELCPPAPQFGSPAPVVSADTVHMLATALKDLASTSAANTPKNTYMNRLCMPRSLPDFHGDPMEWLPFREAYNESSEVCNFTPKENLWRLRTCLHGAAKEAVSALLISASSPDTIMSTLELKFGNPDLIISRVLLDIKKLQPLPNDYQKYIVPFSVKVQNLIEAIRCLKREEYLQGMNIVSNILTKLPTVLISKWSDYSFPLISEGKMPRLLMLSDFLKAEALKISTTSNTYFEESRFDQTKPYQRNNSANRPHHAVLLQSEQKDAAKCQFCRTSNHSLVDCKRFRKALRTTRWQHVKRNGLCFKCISSRHNRETCTAPVCDIDNCGQAHHKLLHYPITKRDASIEQSTISTVQSTSHQDASTETVTHINSTDRRVLLKVVPVHIHGPNGIISTSALLDDGSTVSLISGALAERAGLRGRRETMRVSGACTDSDLVLDSTVVSVNISGMDNKIHSIRARSISELNLPIQRMINVNEYLSLSDIQSNLCTTDVKPELLLGQDNYHLLFPLEVRLGKPNEPSATLTPLGWCIHGDVRVPRNFHPSPHVTLFISEGGDSSSQGDRLLQDIHDEVKRSFTLDSLGVSGKPRQNSDDVRAAAILEKSAQLVDGRWYVGLPWRDMDCQMPDSYPNALKRLKGIERKMSKDTGYASRYEERIQHLLENDFAEELKVTSATSKTWVLPHFGVDNPNKKKLRLVFDAADRVDGYCLNDFLLTGPDLLLSLFGVMLRFRENKIAVTGDIKDMFLRVKVHPEDQQAFRFLWRSSPKEPVRTYVMTYLIFGANCSPFVAQFVKNKNAKRFESTMPAAVDAIVNSHYMDDYKDSLPDISSAIEMVKNVTDIHKSGGFEIRNWTSNSAEVLDSIPKEALGPVAVRFKIDEQLQGERILGVIWYPKEDELGFDVSLKRIPESVIQGKQKPTKRLMLRVIMSVFDVLGFLSPFTIQGRIMLQDTWRLNIGWDDLVPEDIYKKWCQWIDTLKVINQIRIPRCHLNVQATNNRKKPSSVPVATDLTSPPDGPIHDHSQMNTPQLSRQEGFNSANGKKYTNLQLHVFSDASTKAMSAVAYWRWSIADKICVSFIASKCRVLPVKPMTVPKAELQAAVLAARLAETIGKGHRLVPEQRFFWCDSSTVIHWIRNSTRKYKIFEANRLGEIDELTRVSEWRYVPTKLNIADLATRESFNLDCFHGEWFTGPAFLYENESLWPADMEETEKEQIQSANVMVIQDNSVTLPVPDPRRFSSWLRLVRSTAVVLKFIDKCRKLTGVIDCDTMRRAECLLLKQAQSDSFSEELSALKDGKCVSRSSRLLTLCPIIDEQGLLRVGGRIDAAADVTLEMKRPIILDGRHPVARLIVRHYHVKSAHGCQETVVNELKQSYWIIKLRPTVKTVVTQCMFCRIRKCLPRVPRMGDLPEARLAHHQRPFTHCGLDLFGPIEVTVGRRREKRYGVLFTCLTVRAVHIELVASLSTDSLIMALRRMAARRGWPCHLYSDNGTNLRGAEKELKRCMANLDTDVLKQEGVNNHMDWHFIPPFSPHWGGAWERLIRSVKTSLKVVMTGRTPKEETLLTFLVEVENMVNSRPLSHVSVDPTSVESLTPNHFLLGTSSNLPTFGEFDDTDLHLRKQWRKAQRLADMFWNRWVREILPDMLPRKKWSEEQEPLRVGDLVLVVDPSSPRNTWPKGVIHHVYPGKDGRIRMLDVKTKTGIWRRSAARVAPIEVSV</sequence>
<name>A0ABR3HL54_LOXSC</name>
<feature type="region of interest" description="Disordered" evidence="2">
    <location>
        <begin position="1159"/>
        <end position="1178"/>
    </location>
</feature>